<feature type="region of interest" description="Disordered" evidence="1">
    <location>
        <begin position="1"/>
        <end position="22"/>
    </location>
</feature>
<comment type="caution">
    <text evidence="3">The sequence shown here is derived from an EMBL/GenBank/DDBJ whole genome shotgun (WGS) entry which is preliminary data.</text>
</comment>
<sequence>MFGSDVNSGVSMWRKSSHSGSGNACVEVADLRSAGVAVRDSKDPSGPVLMFGRSEFVRLAEAIRRGTFDLER</sequence>
<dbReference type="InterPro" id="IPR007278">
    <property type="entry name" value="DUF397"/>
</dbReference>
<feature type="domain" description="DUF397" evidence="2">
    <location>
        <begin position="13"/>
        <end position="64"/>
    </location>
</feature>
<dbReference type="Proteomes" id="UP001500266">
    <property type="component" value="Unassembled WGS sequence"/>
</dbReference>
<feature type="compositionally biased region" description="Polar residues" evidence="1">
    <location>
        <begin position="1"/>
        <end position="10"/>
    </location>
</feature>
<proteinExistence type="predicted"/>
<accession>A0ABP7Y0I7</accession>
<evidence type="ECO:0000256" key="1">
    <source>
        <dbReference type="SAM" id="MobiDB-lite"/>
    </source>
</evidence>
<evidence type="ECO:0000259" key="2">
    <source>
        <dbReference type="Pfam" id="PF04149"/>
    </source>
</evidence>
<reference evidence="4" key="1">
    <citation type="journal article" date="2019" name="Int. J. Syst. Evol. Microbiol.">
        <title>The Global Catalogue of Microorganisms (GCM) 10K type strain sequencing project: providing services to taxonomists for standard genome sequencing and annotation.</title>
        <authorList>
            <consortium name="The Broad Institute Genomics Platform"/>
            <consortium name="The Broad Institute Genome Sequencing Center for Infectious Disease"/>
            <person name="Wu L."/>
            <person name="Ma J."/>
        </authorList>
    </citation>
    <scope>NUCLEOTIDE SEQUENCE [LARGE SCALE GENOMIC DNA]</scope>
    <source>
        <strain evidence="4">JCM 17316</strain>
    </source>
</reference>
<organism evidence="3 4">
    <name type="scientific">Actinomadura keratinilytica</name>
    <dbReference type="NCBI Taxonomy" id="547461"/>
    <lineage>
        <taxon>Bacteria</taxon>
        <taxon>Bacillati</taxon>
        <taxon>Actinomycetota</taxon>
        <taxon>Actinomycetes</taxon>
        <taxon>Streptosporangiales</taxon>
        <taxon>Thermomonosporaceae</taxon>
        <taxon>Actinomadura</taxon>
    </lineage>
</organism>
<dbReference type="EMBL" id="BAABDO010000004">
    <property type="protein sequence ID" value="GAA4128880.1"/>
    <property type="molecule type" value="Genomic_DNA"/>
</dbReference>
<gene>
    <name evidence="3" type="ORF">GCM10022416_04940</name>
</gene>
<evidence type="ECO:0000313" key="4">
    <source>
        <dbReference type="Proteomes" id="UP001500266"/>
    </source>
</evidence>
<protein>
    <submittedName>
        <fullName evidence="3">DUF397 domain-containing protein</fullName>
    </submittedName>
</protein>
<evidence type="ECO:0000313" key="3">
    <source>
        <dbReference type="EMBL" id="GAA4128880.1"/>
    </source>
</evidence>
<dbReference type="Pfam" id="PF04149">
    <property type="entry name" value="DUF397"/>
    <property type="match status" value="1"/>
</dbReference>
<keyword evidence="4" id="KW-1185">Reference proteome</keyword>
<name>A0ABP7Y0I7_9ACTN</name>